<reference evidence="1 2" key="1">
    <citation type="submission" date="2019-02" db="EMBL/GenBank/DDBJ databases">
        <title>Deep-cultivation of Planctomycetes and their phenomic and genomic characterization uncovers novel biology.</title>
        <authorList>
            <person name="Wiegand S."/>
            <person name="Jogler M."/>
            <person name="Boedeker C."/>
            <person name="Pinto D."/>
            <person name="Vollmers J."/>
            <person name="Rivas-Marin E."/>
            <person name="Kohn T."/>
            <person name="Peeters S.H."/>
            <person name="Heuer A."/>
            <person name="Rast P."/>
            <person name="Oberbeckmann S."/>
            <person name="Bunk B."/>
            <person name="Jeske O."/>
            <person name="Meyerdierks A."/>
            <person name="Storesund J.E."/>
            <person name="Kallscheuer N."/>
            <person name="Luecker S."/>
            <person name="Lage O.M."/>
            <person name="Pohl T."/>
            <person name="Merkel B.J."/>
            <person name="Hornburger P."/>
            <person name="Mueller R.-W."/>
            <person name="Bruemmer F."/>
            <person name="Labrenz M."/>
            <person name="Spormann A.M."/>
            <person name="Op den Camp H."/>
            <person name="Overmann J."/>
            <person name="Amann R."/>
            <person name="Jetten M.S.M."/>
            <person name="Mascher T."/>
            <person name="Medema M.H."/>
            <person name="Devos D.P."/>
            <person name="Kaster A.-K."/>
            <person name="Ovreas L."/>
            <person name="Rohde M."/>
            <person name="Galperin M.Y."/>
            <person name="Jogler C."/>
        </authorList>
    </citation>
    <scope>NUCLEOTIDE SEQUENCE [LARGE SCALE GENOMIC DNA]</scope>
    <source>
        <strain evidence="1 2">V6</strain>
    </source>
</reference>
<dbReference type="EMBL" id="CP036347">
    <property type="protein sequence ID" value="QDU03285.1"/>
    <property type="molecule type" value="Genomic_DNA"/>
</dbReference>
<evidence type="ECO:0000313" key="1">
    <source>
        <dbReference type="EMBL" id="QDU03285.1"/>
    </source>
</evidence>
<dbReference type="Proteomes" id="UP000320722">
    <property type="component" value="Chromosome"/>
</dbReference>
<evidence type="ECO:0008006" key="3">
    <source>
        <dbReference type="Google" id="ProtNLM"/>
    </source>
</evidence>
<evidence type="ECO:0000313" key="2">
    <source>
        <dbReference type="Proteomes" id="UP000320722"/>
    </source>
</evidence>
<sequence length="150" mass="17874">MIPVTSPREENRIFHPLGLSFIAPPNWDSNLIMKYHQDVPRLSVAPRNRLMIRYQRANFNCMQINQPEQEELSKSQQVQFQGFPAFERMYVWRKDSFDAPPCSIYCLLVNRNGQWWRITYEIGKETTTLPSIMREYFDTIRFPPLSKEVV</sequence>
<organism evidence="1 2">
    <name type="scientific">Gimesia chilikensis</name>
    <dbReference type="NCBI Taxonomy" id="2605989"/>
    <lineage>
        <taxon>Bacteria</taxon>
        <taxon>Pseudomonadati</taxon>
        <taxon>Planctomycetota</taxon>
        <taxon>Planctomycetia</taxon>
        <taxon>Planctomycetales</taxon>
        <taxon>Planctomycetaceae</taxon>
        <taxon>Gimesia</taxon>
    </lineage>
</organism>
<name>A0A517WDE9_9PLAN</name>
<protein>
    <recommendedName>
        <fullName evidence="3">DUF1795 domain-containing protein</fullName>
    </recommendedName>
</protein>
<dbReference type="AlphaFoldDB" id="A0A517WDE9"/>
<accession>A0A517WDE9</accession>
<proteinExistence type="predicted"/>
<gene>
    <name evidence="1" type="ORF">V6x_29970</name>
</gene>